<dbReference type="eggNOG" id="KOG1282">
    <property type="taxonomic scope" value="Eukaryota"/>
</dbReference>
<dbReference type="EnsemblPlants" id="OB03G28960.1">
    <property type="protein sequence ID" value="OB03G28960.1"/>
    <property type="gene ID" value="OB03G28960"/>
</dbReference>
<accession>J3LPC0</accession>
<organism evidence="2">
    <name type="scientific">Oryza brachyantha</name>
    <name type="common">malo sina</name>
    <dbReference type="NCBI Taxonomy" id="4533"/>
    <lineage>
        <taxon>Eukaryota</taxon>
        <taxon>Viridiplantae</taxon>
        <taxon>Streptophyta</taxon>
        <taxon>Embryophyta</taxon>
        <taxon>Tracheophyta</taxon>
        <taxon>Spermatophyta</taxon>
        <taxon>Magnoliopsida</taxon>
        <taxon>Liliopsida</taxon>
        <taxon>Poales</taxon>
        <taxon>Poaceae</taxon>
        <taxon>BOP clade</taxon>
        <taxon>Oryzoideae</taxon>
        <taxon>Oryzeae</taxon>
        <taxon>Oryzinae</taxon>
        <taxon>Oryza</taxon>
    </lineage>
</organism>
<dbReference type="GO" id="GO:0004185">
    <property type="term" value="F:serine-type carboxypeptidase activity"/>
    <property type="evidence" value="ECO:0007669"/>
    <property type="project" value="InterPro"/>
</dbReference>
<dbReference type="Gene3D" id="6.10.250.940">
    <property type="match status" value="1"/>
</dbReference>
<dbReference type="InterPro" id="IPR001563">
    <property type="entry name" value="Peptidase_S10"/>
</dbReference>
<sequence length="126" mass="14732">MHLANQEKGNVDDYNIYAPQCHDASNPSGSSDSVTFDDPCTNHYVSSYLNDPKVQRALHANTTELNYPWMDCRIWIRIFNQVTYICLQFKCNFLPRMITINNLFSFLRDYLCVSYILGIKYNLFIV</sequence>
<dbReference type="HOGENOM" id="CLU_1985016_0_0_1"/>
<protein>
    <submittedName>
        <fullName evidence="2">Uncharacterized protein</fullName>
    </submittedName>
</protein>
<dbReference type="GO" id="GO:0006508">
    <property type="term" value="P:proteolysis"/>
    <property type="evidence" value="ECO:0007669"/>
    <property type="project" value="InterPro"/>
</dbReference>
<dbReference type="InterPro" id="IPR029058">
    <property type="entry name" value="AB_hydrolase_fold"/>
</dbReference>
<dbReference type="SUPFAM" id="SSF53474">
    <property type="entry name" value="alpha/beta-Hydrolases"/>
    <property type="match status" value="1"/>
</dbReference>
<dbReference type="Gramene" id="OB03G28960.1">
    <property type="protein sequence ID" value="OB03G28960.1"/>
    <property type="gene ID" value="OB03G28960"/>
</dbReference>
<comment type="similarity">
    <text evidence="1">Belongs to the peptidase S10 family.</text>
</comment>
<dbReference type="Proteomes" id="UP000006038">
    <property type="component" value="Chromosome 3"/>
</dbReference>
<dbReference type="Pfam" id="PF00450">
    <property type="entry name" value="Peptidase_S10"/>
    <property type="match status" value="1"/>
</dbReference>
<reference evidence="2" key="1">
    <citation type="journal article" date="2013" name="Nat. Commun.">
        <title>Whole-genome sequencing of Oryza brachyantha reveals mechanisms underlying Oryza genome evolution.</title>
        <authorList>
            <person name="Chen J."/>
            <person name="Huang Q."/>
            <person name="Gao D."/>
            <person name="Wang J."/>
            <person name="Lang Y."/>
            <person name="Liu T."/>
            <person name="Li B."/>
            <person name="Bai Z."/>
            <person name="Luis Goicoechea J."/>
            <person name="Liang C."/>
            <person name="Chen C."/>
            <person name="Zhang W."/>
            <person name="Sun S."/>
            <person name="Liao Y."/>
            <person name="Zhang X."/>
            <person name="Yang L."/>
            <person name="Song C."/>
            <person name="Wang M."/>
            <person name="Shi J."/>
            <person name="Liu G."/>
            <person name="Liu J."/>
            <person name="Zhou H."/>
            <person name="Zhou W."/>
            <person name="Yu Q."/>
            <person name="An N."/>
            <person name="Chen Y."/>
            <person name="Cai Q."/>
            <person name="Wang B."/>
            <person name="Liu B."/>
            <person name="Min J."/>
            <person name="Huang Y."/>
            <person name="Wu H."/>
            <person name="Li Z."/>
            <person name="Zhang Y."/>
            <person name="Yin Y."/>
            <person name="Song W."/>
            <person name="Jiang J."/>
            <person name="Jackson S.A."/>
            <person name="Wing R.A."/>
            <person name="Wang J."/>
            <person name="Chen M."/>
        </authorList>
    </citation>
    <scope>NUCLEOTIDE SEQUENCE [LARGE SCALE GENOMIC DNA]</scope>
    <source>
        <strain evidence="2">cv. IRGC 101232</strain>
    </source>
</reference>
<keyword evidence="3" id="KW-1185">Reference proteome</keyword>
<evidence type="ECO:0000256" key="1">
    <source>
        <dbReference type="ARBA" id="ARBA00009431"/>
    </source>
</evidence>
<dbReference type="AlphaFoldDB" id="J3LPC0"/>
<evidence type="ECO:0000313" key="3">
    <source>
        <dbReference type="Proteomes" id="UP000006038"/>
    </source>
</evidence>
<reference evidence="2" key="2">
    <citation type="submission" date="2013-04" db="UniProtKB">
        <authorList>
            <consortium name="EnsemblPlants"/>
        </authorList>
    </citation>
    <scope>IDENTIFICATION</scope>
</reference>
<name>J3LPC0_ORYBR</name>
<evidence type="ECO:0000313" key="2">
    <source>
        <dbReference type="EnsemblPlants" id="OB03G28960.1"/>
    </source>
</evidence>
<proteinExistence type="inferred from homology"/>
<dbReference type="STRING" id="4533.J3LPC0"/>